<dbReference type="GO" id="GO:0006751">
    <property type="term" value="P:glutathione catabolic process"/>
    <property type="evidence" value="ECO:0007669"/>
    <property type="project" value="InterPro"/>
</dbReference>
<evidence type="ECO:0000256" key="7">
    <source>
        <dbReference type="PIRSR" id="PIRSR600101-2"/>
    </source>
</evidence>
<dbReference type="FunFam" id="3.60.20.40:FF:000001">
    <property type="entry name" value="Gamma-glutamyltranspeptidase 1"/>
    <property type="match status" value="1"/>
</dbReference>
<evidence type="ECO:0000313" key="8">
    <source>
        <dbReference type="EMBL" id="KAJ3048386.1"/>
    </source>
</evidence>
<protein>
    <recommendedName>
        <fullName evidence="10">Gamma-glutamyltransferase</fullName>
    </recommendedName>
</protein>
<feature type="active site" description="Nucleophile" evidence="6">
    <location>
        <position position="349"/>
    </location>
</feature>
<comment type="similarity">
    <text evidence="4">Belongs to the gamma-glutamyltransferase family.</text>
</comment>
<dbReference type="NCBIfam" id="TIGR00066">
    <property type="entry name" value="g_glut_trans"/>
    <property type="match status" value="1"/>
</dbReference>
<dbReference type="Pfam" id="PF01019">
    <property type="entry name" value="G_glu_transpept"/>
    <property type="match status" value="1"/>
</dbReference>
<proteinExistence type="inferred from homology"/>
<dbReference type="GO" id="GO:0036374">
    <property type="term" value="F:glutathione hydrolase activity"/>
    <property type="evidence" value="ECO:0007669"/>
    <property type="project" value="UniProtKB-EC"/>
</dbReference>
<dbReference type="SUPFAM" id="SSF56235">
    <property type="entry name" value="N-terminal nucleophile aminohydrolases (Ntn hydrolases)"/>
    <property type="match status" value="1"/>
</dbReference>
<dbReference type="EMBL" id="JADGJD010000800">
    <property type="protein sequence ID" value="KAJ3048386.1"/>
    <property type="molecule type" value="Genomic_DNA"/>
</dbReference>
<dbReference type="GO" id="GO:0103068">
    <property type="term" value="F:leukotriene C4 gamma-glutamyl transferase activity"/>
    <property type="evidence" value="ECO:0007669"/>
    <property type="project" value="UniProtKB-EC"/>
</dbReference>
<comment type="caution">
    <text evidence="8">The sequence shown here is derived from an EMBL/GenBank/DDBJ whole genome shotgun (WGS) entry which is preliminary data.</text>
</comment>
<evidence type="ECO:0000313" key="9">
    <source>
        <dbReference type="Proteomes" id="UP001212841"/>
    </source>
</evidence>
<feature type="binding site" evidence="7">
    <location>
        <position position="77"/>
    </location>
    <ligand>
        <name>L-glutamate</name>
        <dbReference type="ChEBI" id="CHEBI:29985"/>
    </ligand>
</feature>
<sequence length="539" mass="59562">MEKLSFRNVRNGIVATENPLCSDIGVDILKKKGSSVDAVIAAALCIGVTNSYSSGLGGGGFMVIRDASGASTFIDFREEAPSRAHAHMYDKDPLRAQFGGLAVGVPGEVRGFEEAHKRYGKLPWKRLFEPSIKLSRDGWAVEETLEQRVAYARNLVLNNTAFREVFAPNGNLVRKGDVVKRPNLAKSLEAIGKEGPDVFYEGWIAENLVATTKANGGILAMEDMKRYRAKVEPALIGRYRGRKVITTPLPTSGPVLLSILNIMEGFPLPSEGRNALNWHRLMEAYKFAYAQRTFYGDPVDPVYRNISEIARKFMRKQMADEDRARLDDDITHPIEYYHPQFAGREDHGTAHISVLGPDGMAVSLTTTVNLLFGAQVMDRATGIILNDEMDDFSIPNVTNAFGLPPSPYNYIHPHKRPLSSCIPTIVEKDGEVELIVGASGGSRIITSVAQAMFDVLDYDMDVWQAVGDKRAHHQLFPNLVALEDGFREEWAEGLEKRNHTIWRLPKNFPSSGVEAIQRLPDGTLKGASDFRKGGQAAGF</sequence>
<reference evidence="8" key="1">
    <citation type="submission" date="2020-05" db="EMBL/GenBank/DDBJ databases">
        <title>Phylogenomic resolution of chytrid fungi.</title>
        <authorList>
            <person name="Stajich J.E."/>
            <person name="Amses K."/>
            <person name="Simmons R."/>
            <person name="Seto K."/>
            <person name="Myers J."/>
            <person name="Bonds A."/>
            <person name="Quandt C.A."/>
            <person name="Barry K."/>
            <person name="Liu P."/>
            <person name="Grigoriev I."/>
            <person name="Longcore J.E."/>
            <person name="James T.Y."/>
        </authorList>
    </citation>
    <scope>NUCLEOTIDE SEQUENCE</scope>
    <source>
        <strain evidence="8">JEL0318</strain>
    </source>
</reference>
<evidence type="ECO:0000256" key="2">
    <source>
        <dbReference type="ARBA" id="ARBA00001089"/>
    </source>
</evidence>
<dbReference type="GO" id="GO:0005886">
    <property type="term" value="C:plasma membrane"/>
    <property type="evidence" value="ECO:0007669"/>
    <property type="project" value="TreeGrafter"/>
</dbReference>
<comment type="catalytic activity">
    <reaction evidence="5">
        <text>an N-terminal (5-L-glutamyl)-[peptide] + an alpha-amino acid = 5-L-glutamyl amino acid + an N-terminal L-alpha-aminoacyl-[peptide]</text>
        <dbReference type="Rhea" id="RHEA:23904"/>
        <dbReference type="Rhea" id="RHEA-COMP:9780"/>
        <dbReference type="Rhea" id="RHEA-COMP:9795"/>
        <dbReference type="ChEBI" id="CHEBI:77644"/>
        <dbReference type="ChEBI" id="CHEBI:78597"/>
        <dbReference type="ChEBI" id="CHEBI:78599"/>
        <dbReference type="ChEBI" id="CHEBI:78608"/>
        <dbReference type="EC" id="2.3.2.2"/>
    </reaction>
</comment>
<feature type="binding site" evidence="7">
    <location>
        <begin position="419"/>
        <end position="420"/>
    </location>
    <ligand>
        <name>L-glutamate</name>
        <dbReference type="ChEBI" id="CHEBI:29985"/>
    </ligand>
</feature>
<dbReference type="PANTHER" id="PTHR11686:SF9">
    <property type="entry name" value="RE13973P"/>
    <property type="match status" value="1"/>
</dbReference>
<comment type="pathway">
    <text evidence="3">Sulfur metabolism; glutathione metabolism.</text>
</comment>
<dbReference type="InterPro" id="IPR029055">
    <property type="entry name" value="Ntn_hydrolases_N"/>
</dbReference>
<accession>A0AAD5S7B9</accession>
<dbReference type="Gene3D" id="1.10.246.130">
    <property type="match status" value="1"/>
</dbReference>
<dbReference type="Gene3D" id="3.60.20.40">
    <property type="match status" value="1"/>
</dbReference>
<comment type="catalytic activity">
    <reaction evidence="1">
        <text>an S-substituted glutathione + H2O = an S-substituted L-cysteinylglycine + L-glutamate</text>
        <dbReference type="Rhea" id="RHEA:59468"/>
        <dbReference type="ChEBI" id="CHEBI:15377"/>
        <dbReference type="ChEBI" id="CHEBI:29985"/>
        <dbReference type="ChEBI" id="CHEBI:90779"/>
        <dbReference type="ChEBI" id="CHEBI:143103"/>
        <dbReference type="EC" id="3.4.19.13"/>
    </reaction>
</comment>
<gene>
    <name evidence="8" type="ORF">HK097_010622</name>
</gene>
<evidence type="ECO:0000256" key="3">
    <source>
        <dbReference type="ARBA" id="ARBA00005115"/>
    </source>
</evidence>
<name>A0AAD5S7B9_9FUNG</name>
<feature type="binding site" evidence="7">
    <location>
        <position position="391"/>
    </location>
    <ligand>
        <name>L-glutamate</name>
        <dbReference type="ChEBI" id="CHEBI:29985"/>
    </ligand>
</feature>
<organism evidence="8 9">
    <name type="scientific">Rhizophlyctis rosea</name>
    <dbReference type="NCBI Taxonomy" id="64517"/>
    <lineage>
        <taxon>Eukaryota</taxon>
        <taxon>Fungi</taxon>
        <taxon>Fungi incertae sedis</taxon>
        <taxon>Chytridiomycota</taxon>
        <taxon>Chytridiomycota incertae sedis</taxon>
        <taxon>Chytridiomycetes</taxon>
        <taxon>Rhizophlyctidales</taxon>
        <taxon>Rhizophlyctidaceae</taxon>
        <taxon>Rhizophlyctis</taxon>
    </lineage>
</organism>
<evidence type="ECO:0008006" key="10">
    <source>
        <dbReference type="Google" id="ProtNLM"/>
    </source>
</evidence>
<dbReference type="InterPro" id="IPR043137">
    <property type="entry name" value="GGT_ssub_C"/>
</dbReference>
<keyword evidence="9" id="KW-1185">Reference proteome</keyword>
<dbReference type="Proteomes" id="UP001212841">
    <property type="component" value="Unassembled WGS sequence"/>
</dbReference>
<dbReference type="InterPro" id="IPR000101">
    <property type="entry name" value="GGT_peptidase"/>
</dbReference>
<dbReference type="FunFam" id="1.10.246.130:FF:000001">
    <property type="entry name" value="Gamma-glutamyltransferase 5 isoform 1"/>
    <property type="match status" value="1"/>
</dbReference>
<dbReference type="AlphaFoldDB" id="A0AAD5S7B9"/>
<dbReference type="PRINTS" id="PR01210">
    <property type="entry name" value="GGTRANSPTASE"/>
</dbReference>
<comment type="catalytic activity">
    <reaction evidence="2">
        <text>glutathione + H2O = L-cysteinylglycine + L-glutamate</text>
        <dbReference type="Rhea" id="RHEA:28807"/>
        <dbReference type="ChEBI" id="CHEBI:15377"/>
        <dbReference type="ChEBI" id="CHEBI:29985"/>
        <dbReference type="ChEBI" id="CHEBI:57925"/>
        <dbReference type="ChEBI" id="CHEBI:61694"/>
        <dbReference type="EC" id="3.4.19.13"/>
    </reaction>
</comment>
<feature type="binding site" evidence="7">
    <location>
        <position position="441"/>
    </location>
    <ligand>
        <name>L-glutamate</name>
        <dbReference type="ChEBI" id="CHEBI:29985"/>
    </ligand>
</feature>
<dbReference type="InterPro" id="IPR043138">
    <property type="entry name" value="GGT_lsub"/>
</dbReference>
<evidence type="ECO:0000256" key="4">
    <source>
        <dbReference type="ARBA" id="ARBA00009381"/>
    </source>
</evidence>
<feature type="binding site" evidence="7">
    <location>
        <begin position="367"/>
        <end position="369"/>
    </location>
    <ligand>
        <name>L-glutamate</name>
        <dbReference type="ChEBI" id="CHEBI:29985"/>
    </ligand>
</feature>
<dbReference type="PANTHER" id="PTHR11686">
    <property type="entry name" value="GAMMA GLUTAMYL TRANSPEPTIDASE"/>
    <property type="match status" value="1"/>
</dbReference>
<evidence type="ECO:0000256" key="6">
    <source>
        <dbReference type="PIRSR" id="PIRSR600101-1"/>
    </source>
</evidence>
<evidence type="ECO:0000256" key="1">
    <source>
        <dbReference type="ARBA" id="ARBA00001049"/>
    </source>
</evidence>
<evidence type="ECO:0000256" key="5">
    <source>
        <dbReference type="ARBA" id="ARBA00047417"/>
    </source>
</evidence>